<evidence type="ECO:0000313" key="2">
    <source>
        <dbReference type="Proteomes" id="UP000036367"/>
    </source>
</evidence>
<dbReference type="AlphaFoldDB" id="A0A0J1B3E6"/>
<evidence type="ECO:0000313" key="1">
    <source>
        <dbReference type="EMBL" id="KLU01148.1"/>
    </source>
</evidence>
<reference evidence="1" key="1">
    <citation type="submission" date="2015-05" db="EMBL/GenBank/DDBJ databases">
        <title>Permanent draft genome of Rhodopirellula islandicus K833.</title>
        <authorList>
            <person name="Kizina J."/>
            <person name="Richter M."/>
            <person name="Glockner F.O."/>
            <person name="Harder J."/>
        </authorList>
    </citation>
    <scope>NUCLEOTIDE SEQUENCE [LARGE SCALE GENOMIC DNA]</scope>
    <source>
        <strain evidence="1">K833</strain>
    </source>
</reference>
<organism evidence="1 2">
    <name type="scientific">Rhodopirellula islandica</name>
    <dbReference type="NCBI Taxonomy" id="595434"/>
    <lineage>
        <taxon>Bacteria</taxon>
        <taxon>Pseudomonadati</taxon>
        <taxon>Planctomycetota</taxon>
        <taxon>Planctomycetia</taxon>
        <taxon>Pirellulales</taxon>
        <taxon>Pirellulaceae</taxon>
        <taxon>Rhodopirellula</taxon>
    </lineage>
</organism>
<sequence>MLDTDVIVIDGGETDSREAALYLNGSGDALRAVFHRGAPPDPVDGG</sequence>
<keyword evidence="2" id="KW-1185">Reference proteome</keyword>
<name>A0A0J1B3E6_RHOIS</name>
<dbReference type="Proteomes" id="UP000036367">
    <property type="component" value="Unassembled WGS sequence"/>
</dbReference>
<protein>
    <submittedName>
        <fullName evidence="1">Uncharacterized protein</fullName>
    </submittedName>
</protein>
<dbReference type="EMBL" id="LECT01000055">
    <property type="protein sequence ID" value="KLU01148.1"/>
    <property type="molecule type" value="Genomic_DNA"/>
</dbReference>
<accession>A0A0J1B3E6</accession>
<gene>
    <name evidence="1" type="ORF">RISK_006717</name>
</gene>
<proteinExistence type="predicted"/>
<comment type="caution">
    <text evidence="1">The sequence shown here is derived from an EMBL/GenBank/DDBJ whole genome shotgun (WGS) entry which is preliminary data.</text>
</comment>